<dbReference type="InterPro" id="IPR000905">
    <property type="entry name" value="Gcp-like_dom"/>
</dbReference>
<organism evidence="2 3">
    <name type="scientific">Halovulum marinum</name>
    <dbReference type="NCBI Taxonomy" id="2662447"/>
    <lineage>
        <taxon>Bacteria</taxon>
        <taxon>Pseudomonadati</taxon>
        <taxon>Pseudomonadota</taxon>
        <taxon>Alphaproteobacteria</taxon>
        <taxon>Rhodobacterales</taxon>
        <taxon>Paracoccaceae</taxon>
        <taxon>Halovulum</taxon>
    </lineage>
</organism>
<keyword evidence="3" id="KW-1185">Reference proteome</keyword>
<dbReference type="AlphaFoldDB" id="A0A6L5YZA3"/>
<dbReference type="PANTHER" id="PTHR11735">
    <property type="entry name" value="TRNA N6-ADENOSINE THREONYLCARBAMOYLTRANSFERASE"/>
    <property type="match status" value="1"/>
</dbReference>
<comment type="caution">
    <text evidence="2">The sequence shown here is derived from an EMBL/GenBank/DDBJ whole genome shotgun (WGS) entry which is preliminary data.</text>
</comment>
<evidence type="ECO:0000259" key="1">
    <source>
        <dbReference type="Pfam" id="PF00814"/>
    </source>
</evidence>
<dbReference type="EMBL" id="WIND01000004">
    <property type="protein sequence ID" value="MSU89548.1"/>
    <property type="molecule type" value="Genomic_DNA"/>
</dbReference>
<dbReference type="PANTHER" id="PTHR11735:SF11">
    <property type="entry name" value="TRNA THREONYLCARBAMOYLADENOSINE BIOSYNTHESIS PROTEIN TSAB"/>
    <property type="match status" value="1"/>
</dbReference>
<sequence length="214" mass="22374">MKILALDTAGPHCSVAVTEWREVLTSLTERMDRGQAERLVPMAQTALELAGVGWRDLDAIAVGVGPGNFTGIRIAVAAARGLALALDIRAIGVSTFDALALDCIGPVLVSLDARRGRYYLRGYGEADLSPRIADPHELRALPLPPGTVVLGHHAARIAADLELTAGPETSTPDPEAFAFAAHLIEGGEAPAPLYLRAADAALPSEPPPPILDDA</sequence>
<dbReference type="GO" id="GO:0005829">
    <property type="term" value="C:cytosol"/>
    <property type="evidence" value="ECO:0007669"/>
    <property type="project" value="TreeGrafter"/>
</dbReference>
<dbReference type="GO" id="GO:0002949">
    <property type="term" value="P:tRNA threonylcarbamoyladenosine modification"/>
    <property type="evidence" value="ECO:0007669"/>
    <property type="project" value="InterPro"/>
</dbReference>
<gene>
    <name evidence="2" type="primary">tsaB</name>
    <name evidence="2" type="ORF">GE300_07955</name>
</gene>
<dbReference type="SUPFAM" id="SSF53067">
    <property type="entry name" value="Actin-like ATPase domain"/>
    <property type="match status" value="1"/>
</dbReference>
<dbReference type="RefSeq" id="WP_154446023.1">
    <property type="nucleotide sequence ID" value="NZ_WIND01000004.1"/>
</dbReference>
<dbReference type="Pfam" id="PF00814">
    <property type="entry name" value="TsaD"/>
    <property type="match status" value="1"/>
</dbReference>
<reference evidence="2 3" key="1">
    <citation type="submission" date="2019-10" db="EMBL/GenBank/DDBJ databases">
        <title>Cognatihalovulum marinum gen. nov. sp. nov., a new member of the family Rhodobacteraceae isolated from deep seawater of the Northwest Indian Ocean.</title>
        <authorList>
            <person name="Ruan C."/>
            <person name="Wang J."/>
            <person name="Zheng X."/>
            <person name="Song L."/>
            <person name="Zhu Y."/>
            <person name="Huang Y."/>
            <person name="Lu Z."/>
            <person name="Du W."/>
            <person name="Huang L."/>
            <person name="Dai X."/>
        </authorList>
    </citation>
    <scope>NUCLEOTIDE SEQUENCE [LARGE SCALE GENOMIC DNA]</scope>
    <source>
        <strain evidence="2 3">2CG4</strain>
    </source>
</reference>
<protein>
    <submittedName>
        <fullName evidence="2">tRNA (Adenosine(37)-N6)-threonylcarbamoyltransferase complex dimerization subunit type 1 TsaB</fullName>
    </submittedName>
</protein>
<evidence type="ECO:0000313" key="3">
    <source>
        <dbReference type="Proteomes" id="UP000474957"/>
    </source>
</evidence>
<dbReference type="GO" id="GO:0016740">
    <property type="term" value="F:transferase activity"/>
    <property type="evidence" value="ECO:0007669"/>
    <property type="project" value="UniProtKB-KW"/>
</dbReference>
<dbReference type="InterPro" id="IPR043129">
    <property type="entry name" value="ATPase_NBD"/>
</dbReference>
<dbReference type="Proteomes" id="UP000474957">
    <property type="component" value="Unassembled WGS sequence"/>
</dbReference>
<dbReference type="Gene3D" id="3.30.420.40">
    <property type="match status" value="2"/>
</dbReference>
<evidence type="ECO:0000313" key="2">
    <source>
        <dbReference type="EMBL" id="MSU89548.1"/>
    </source>
</evidence>
<keyword evidence="2" id="KW-0808">Transferase</keyword>
<dbReference type="NCBIfam" id="TIGR03725">
    <property type="entry name" value="T6A_YeaZ"/>
    <property type="match status" value="1"/>
</dbReference>
<name>A0A6L5YZA3_9RHOB</name>
<accession>A0A6L5YZA3</accession>
<feature type="domain" description="Gcp-like" evidence="1">
    <location>
        <begin position="33"/>
        <end position="121"/>
    </location>
</feature>
<dbReference type="InterPro" id="IPR022496">
    <property type="entry name" value="T6A_TsaB"/>
</dbReference>
<proteinExistence type="predicted"/>